<evidence type="ECO:0000256" key="1">
    <source>
        <dbReference type="SAM" id="Phobius"/>
    </source>
</evidence>
<feature type="transmembrane region" description="Helical" evidence="1">
    <location>
        <begin position="48"/>
        <end position="66"/>
    </location>
</feature>
<dbReference type="Proteomes" id="UP000219612">
    <property type="component" value="Unassembled WGS sequence"/>
</dbReference>
<feature type="transmembrane region" description="Helical" evidence="1">
    <location>
        <begin position="78"/>
        <end position="100"/>
    </location>
</feature>
<evidence type="ECO:0000313" key="3">
    <source>
        <dbReference type="Proteomes" id="UP000219612"/>
    </source>
</evidence>
<dbReference type="AlphaFoldDB" id="A0A285IJT9"/>
<name>A0A285IJT9_9ACTN</name>
<keyword evidence="1" id="KW-1133">Transmembrane helix</keyword>
<reference evidence="2 3" key="1">
    <citation type="submission" date="2017-09" db="EMBL/GenBank/DDBJ databases">
        <authorList>
            <person name="Ehlers B."/>
            <person name="Leendertz F.H."/>
        </authorList>
    </citation>
    <scope>NUCLEOTIDE SEQUENCE [LARGE SCALE GENOMIC DNA]</scope>
    <source>
        <strain evidence="2 3">CGMCC 4.6857</strain>
    </source>
</reference>
<keyword evidence="1" id="KW-0812">Transmembrane</keyword>
<gene>
    <name evidence="2" type="ORF">SAMN05421748_108118</name>
</gene>
<dbReference type="EMBL" id="OBDY01000008">
    <property type="protein sequence ID" value="SNY47346.1"/>
    <property type="molecule type" value="Genomic_DNA"/>
</dbReference>
<keyword evidence="3" id="KW-1185">Reference proteome</keyword>
<accession>A0A285IJT9</accession>
<proteinExistence type="predicted"/>
<organism evidence="2 3">
    <name type="scientific">Paractinoplanes atraurantiacus</name>
    <dbReference type="NCBI Taxonomy" id="1036182"/>
    <lineage>
        <taxon>Bacteria</taxon>
        <taxon>Bacillati</taxon>
        <taxon>Actinomycetota</taxon>
        <taxon>Actinomycetes</taxon>
        <taxon>Micromonosporales</taxon>
        <taxon>Micromonosporaceae</taxon>
        <taxon>Paractinoplanes</taxon>
    </lineage>
</organism>
<evidence type="ECO:0000313" key="2">
    <source>
        <dbReference type="EMBL" id="SNY47346.1"/>
    </source>
</evidence>
<sequence>MLGLLTHIPMAYAGVRTDNLTLLGVVLAMTAGCVPCALHLWRGPSRATWCLTAAMTAAMLALHGSLMSVAGHHHGTGATAYSMIPALALLLLSVTCTIMLMTGSVRQERRCAVRSKWPSWQWSPPW</sequence>
<keyword evidence="1" id="KW-0472">Membrane</keyword>
<protein>
    <submittedName>
        <fullName evidence="2">Uncharacterized protein</fullName>
    </submittedName>
</protein>
<feature type="transmembrane region" description="Helical" evidence="1">
    <location>
        <begin position="20"/>
        <end position="41"/>
    </location>
</feature>